<feature type="domain" description="ER membrane protein complex subunit 7 beta-sandwich" evidence="4">
    <location>
        <begin position="50"/>
        <end position="160"/>
    </location>
</feature>
<reference evidence="5 6" key="1">
    <citation type="journal article" date="2011" name="Proc. Natl. Acad. Sci. U.S.A.">
        <title>Comparative genomics of xylose-fermenting fungi for enhanced biofuel production.</title>
        <authorList>
            <person name="Wohlbach D.J."/>
            <person name="Kuo A."/>
            <person name="Sato T.K."/>
            <person name="Potts K.M."/>
            <person name="Salamov A.A."/>
            <person name="LaButti K.M."/>
            <person name="Sun H."/>
            <person name="Clum A."/>
            <person name="Pangilinan J.L."/>
            <person name="Lindquist E.A."/>
            <person name="Lucas S."/>
            <person name="Lapidus A."/>
            <person name="Jin M."/>
            <person name="Gunawan C."/>
            <person name="Balan V."/>
            <person name="Dale B.E."/>
            <person name="Jeffries T.W."/>
            <person name="Zinkel R."/>
            <person name="Barry K.W."/>
            <person name="Grigoriev I.V."/>
            <person name="Gasch A.P."/>
        </authorList>
    </citation>
    <scope>NUCLEOTIDE SEQUENCE [LARGE SCALE GENOMIC DNA]</scope>
    <source>
        <strain evidence="5">ATCC 10573</strain>
        <strain evidence="6">ATCC 10573 / BCRC 21748 / CBS 615 / JCM 9827 / NBRC 10315 / NRRL Y-1498 / VKM Y-70</strain>
    </source>
</reference>
<proteinExistence type="predicted"/>
<evidence type="ECO:0000313" key="5">
    <source>
        <dbReference type="EMBL" id="EGV66877.1"/>
    </source>
</evidence>
<feature type="signal peptide" evidence="3">
    <location>
        <begin position="1"/>
        <end position="19"/>
    </location>
</feature>
<keyword evidence="2" id="KW-0812">Transmembrane</keyword>
<feature type="region of interest" description="Disordered" evidence="1">
    <location>
        <begin position="201"/>
        <end position="236"/>
    </location>
</feature>
<evidence type="ECO:0000313" key="6">
    <source>
        <dbReference type="Proteomes" id="UP000000707"/>
    </source>
</evidence>
<gene>
    <name evidence="5" type="ORF">CANTEDRAFT_112428</name>
</gene>
<dbReference type="RefSeq" id="XP_006684135.1">
    <property type="nucleotide sequence ID" value="XM_006684072.1"/>
</dbReference>
<dbReference type="EMBL" id="GL996510">
    <property type="protein sequence ID" value="EGV66876.1"/>
    <property type="molecule type" value="Genomic_DNA"/>
</dbReference>
<keyword evidence="2" id="KW-1133">Transmembrane helix</keyword>
<dbReference type="EMBL" id="GL996510">
    <property type="protein sequence ID" value="EGV66877.1"/>
    <property type="molecule type" value="Genomic_DNA"/>
</dbReference>
<organism evidence="6">
    <name type="scientific">Candida tenuis (strain ATCC 10573 / BCRC 21748 / CBS 615 / JCM 9827 / NBRC 10315 / NRRL Y-1498 / VKM Y-70)</name>
    <name type="common">Yeast</name>
    <name type="synonym">Yamadazyma tenuis</name>
    <dbReference type="NCBI Taxonomy" id="590646"/>
    <lineage>
        <taxon>Eukaryota</taxon>
        <taxon>Fungi</taxon>
        <taxon>Dikarya</taxon>
        <taxon>Ascomycota</taxon>
        <taxon>Saccharomycotina</taxon>
        <taxon>Pichiomycetes</taxon>
        <taxon>Debaryomycetaceae</taxon>
        <taxon>Yamadazyma</taxon>
    </lineage>
</organism>
<dbReference type="Proteomes" id="UP000000707">
    <property type="component" value="Unassembled WGS sequence"/>
</dbReference>
<keyword evidence="3" id="KW-0732">Signal</keyword>
<evidence type="ECO:0000256" key="3">
    <source>
        <dbReference type="SAM" id="SignalP"/>
    </source>
</evidence>
<dbReference type="KEGG" id="cten:18246515"/>
<evidence type="ECO:0000256" key="1">
    <source>
        <dbReference type="SAM" id="MobiDB-lite"/>
    </source>
</evidence>
<dbReference type="STRING" id="590646.G3AX49"/>
<feature type="transmembrane region" description="Helical" evidence="2">
    <location>
        <begin position="167"/>
        <end position="186"/>
    </location>
</feature>
<name>G3AX49_CANTC</name>
<sequence>MKLGIFLTAGLSMVQAIYALSLQGKIVGVLPEYKLQNAEQIVNGNNLPIRFTVELTSIDGEISHKMRALVNSKYEFIFNHVNPGIHDLSLVSHDFILDKDRFRIEANHSTITATDYYLNGNKGQASNVTDTVLVVSVVGERKYYEVRSGSVKEMLLNSPLGFIFKNTGYTIMFVATLVMMAGPYVLSIVNPEMSKRLAEIREEQGQGRGMFDPKPEAPKIEEISRSAPARGTKKKR</sequence>
<evidence type="ECO:0000256" key="2">
    <source>
        <dbReference type="SAM" id="Phobius"/>
    </source>
</evidence>
<feature type="compositionally biased region" description="Basic and acidic residues" evidence="1">
    <location>
        <begin position="201"/>
        <end position="224"/>
    </location>
</feature>
<keyword evidence="6" id="KW-1185">Reference proteome</keyword>
<keyword evidence="2" id="KW-0472">Membrane</keyword>
<dbReference type="eggNOG" id="ENOG502T4TP">
    <property type="taxonomic scope" value="Eukaryota"/>
</dbReference>
<dbReference type="InterPro" id="IPR019008">
    <property type="entry name" value="Beta_sandwich_EMC7"/>
</dbReference>
<dbReference type="AlphaFoldDB" id="G3AX49"/>
<accession>G3AX49</accession>
<protein>
    <recommendedName>
        <fullName evidence="4">ER membrane protein complex subunit 7 beta-sandwich domain-containing protein</fullName>
    </recommendedName>
</protein>
<dbReference type="HOGENOM" id="CLU_082179_0_0_1"/>
<dbReference type="OrthoDB" id="4085072at2759"/>
<feature type="chain" id="PRO_5010833535" description="ER membrane protein complex subunit 7 beta-sandwich domain-containing protein" evidence="3">
    <location>
        <begin position="20"/>
        <end position="236"/>
    </location>
</feature>
<dbReference type="Pfam" id="PF09430">
    <property type="entry name" value="EMC7_beta-sandw"/>
    <property type="match status" value="1"/>
</dbReference>
<evidence type="ECO:0000259" key="4">
    <source>
        <dbReference type="Pfam" id="PF09430"/>
    </source>
</evidence>
<dbReference type="GeneID" id="18246515"/>